<dbReference type="EMBL" id="KI669470">
    <property type="protein sequence ID" value="OCF54536.1"/>
    <property type="molecule type" value="Genomic_DNA"/>
</dbReference>
<sequence>MLHLTMFKIRSRPIAEIEIEIEIKVEVKLKSIDLKYLLYYHSHIIRPSPCSMMYSPIPQIGLTLRLETWKGTLRMTISGCKLALDFSTRLGTIFHEGDRLHEGDRPASGAVGMDRPTDGTSISSILANFVRSQHKDRSKSFVNWFKDRRRNAGLTKNDVGFKVVHSRSDFESALPPLSLVSVSTSS</sequence>
<evidence type="ECO:0000313" key="2">
    <source>
        <dbReference type="Proteomes" id="UP000092583"/>
    </source>
</evidence>
<reference evidence="2" key="2">
    <citation type="submission" date="2013-12" db="EMBL/GenBank/DDBJ databases">
        <title>Evolution of pathogenesis and genome organization in the Tremellales.</title>
        <authorList>
            <person name="Cuomo C."/>
            <person name="Litvintseva A."/>
            <person name="Heitman J."/>
            <person name="Chen Y."/>
            <person name="Sun S."/>
            <person name="Springer D."/>
            <person name="Dromer F."/>
            <person name="Young S."/>
            <person name="Zeng Q."/>
            <person name="Chapman S."/>
            <person name="Gujja S."/>
            <person name="Saif S."/>
            <person name="Birren B."/>
        </authorList>
    </citation>
    <scope>NUCLEOTIDE SEQUENCE [LARGE SCALE GENOMIC DNA]</scope>
    <source>
        <strain evidence="2">CBS 10435</strain>
    </source>
</reference>
<evidence type="ECO:0000313" key="1">
    <source>
        <dbReference type="EMBL" id="OCF54536.1"/>
    </source>
</evidence>
<protein>
    <submittedName>
        <fullName evidence="1">Uncharacterized protein</fullName>
    </submittedName>
</protein>
<proteinExistence type="predicted"/>
<keyword evidence="2" id="KW-1185">Reference proteome</keyword>
<name>A0A1B9IG42_9TREE</name>
<organism evidence="1 2">
    <name type="scientific">Kwoniella mangroviensis CBS 10435</name>
    <dbReference type="NCBI Taxonomy" id="1331196"/>
    <lineage>
        <taxon>Eukaryota</taxon>
        <taxon>Fungi</taxon>
        <taxon>Dikarya</taxon>
        <taxon>Basidiomycota</taxon>
        <taxon>Agaricomycotina</taxon>
        <taxon>Tremellomycetes</taxon>
        <taxon>Tremellales</taxon>
        <taxon>Cryptococcaceae</taxon>
        <taxon>Kwoniella</taxon>
    </lineage>
</organism>
<accession>A0A1B9IG42</accession>
<gene>
    <name evidence="1" type="ORF">L486_08086</name>
</gene>
<reference evidence="1 2" key="1">
    <citation type="submission" date="2013-07" db="EMBL/GenBank/DDBJ databases">
        <title>The Genome Sequence of Kwoniella mangroviensis CBS10435.</title>
        <authorList>
            <consortium name="The Broad Institute Genome Sequencing Platform"/>
            <person name="Cuomo C."/>
            <person name="Litvintseva A."/>
            <person name="Chen Y."/>
            <person name="Heitman J."/>
            <person name="Sun S."/>
            <person name="Springer D."/>
            <person name="Dromer F."/>
            <person name="Young S.K."/>
            <person name="Zeng Q."/>
            <person name="Gargeya S."/>
            <person name="Fitzgerald M."/>
            <person name="Abouelleil A."/>
            <person name="Alvarado L."/>
            <person name="Berlin A.M."/>
            <person name="Chapman S.B."/>
            <person name="Dewar J."/>
            <person name="Goldberg J."/>
            <person name="Griggs A."/>
            <person name="Gujja S."/>
            <person name="Hansen M."/>
            <person name="Howarth C."/>
            <person name="Imamovic A."/>
            <person name="Larimer J."/>
            <person name="McCowan C."/>
            <person name="Murphy C."/>
            <person name="Pearson M."/>
            <person name="Priest M."/>
            <person name="Roberts A."/>
            <person name="Saif S."/>
            <person name="Shea T."/>
            <person name="Sykes S."/>
            <person name="Wortman J."/>
            <person name="Nusbaum C."/>
            <person name="Birren B."/>
        </authorList>
    </citation>
    <scope>NUCLEOTIDE SEQUENCE [LARGE SCALE GENOMIC DNA]</scope>
    <source>
        <strain evidence="1 2">CBS 10435</strain>
    </source>
</reference>
<dbReference type="AlphaFoldDB" id="A0A1B9IG42"/>
<dbReference type="Proteomes" id="UP000092583">
    <property type="component" value="Unassembled WGS sequence"/>
</dbReference>